<dbReference type="PANTHER" id="PTHR32432">
    <property type="entry name" value="CELL DIVISION PROTEIN FTSA-RELATED"/>
    <property type="match status" value="1"/>
</dbReference>
<keyword evidence="4" id="KW-1185">Reference proteome</keyword>
<evidence type="ECO:0000256" key="1">
    <source>
        <dbReference type="SAM" id="MobiDB-lite"/>
    </source>
</evidence>
<evidence type="ECO:0000313" key="3">
    <source>
        <dbReference type="EMBL" id="QDU45415.1"/>
    </source>
</evidence>
<reference evidence="3 4" key="1">
    <citation type="submission" date="2019-02" db="EMBL/GenBank/DDBJ databases">
        <title>Deep-cultivation of Planctomycetes and their phenomic and genomic characterization uncovers novel biology.</title>
        <authorList>
            <person name="Wiegand S."/>
            <person name="Jogler M."/>
            <person name="Boedeker C."/>
            <person name="Pinto D."/>
            <person name="Vollmers J."/>
            <person name="Rivas-Marin E."/>
            <person name="Kohn T."/>
            <person name="Peeters S.H."/>
            <person name="Heuer A."/>
            <person name="Rast P."/>
            <person name="Oberbeckmann S."/>
            <person name="Bunk B."/>
            <person name="Jeske O."/>
            <person name="Meyerdierks A."/>
            <person name="Storesund J.E."/>
            <person name="Kallscheuer N."/>
            <person name="Luecker S."/>
            <person name="Lage O.M."/>
            <person name="Pohl T."/>
            <person name="Merkel B.J."/>
            <person name="Hornburger P."/>
            <person name="Mueller R.-W."/>
            <person name="Bruemmer F."/>
            <person name="Labrenz M."/>
            <person name="Spormann A.M."/>
            <person name="Op den Camp H."/>
            <person name="Overmann J."/>
            <person name="Amann R."/>
            <person name="Jetten M.S.M."/>
            <person name="Mascher T."/>
            <person name="Medema M.H."/>
            <person name="Devos D.P."/>
            <person name="Kaster A.-K."/>
            <person name="Ovreas L."/>
            <person name="Rohde M."/>
            <person name="Galperin M.Y."/>
            <person name="Jogler C."/>
        </authorList>
    </citation>
    <scope>NUCLEOTIDE SEQUENCE [LARGE SCALE GENOMIC DNA]</scope>
    <source>
        <strain evidence="3 4">Mal52</strain>
    </source>
</reference>
<dbReference type="PANTHER" id="PTHR32432:SF3">
    <property type="entry name" value="ETHANOLAMINE UTILIZATION PROTEIN EUTJ"/>
    <property type="match status" value="1"/>
</dbReference>
<dbReference type="EMBL" id="CP036276">
    <property type="protein sequence ID" value="QDU45415.1"/>
    <property type="molecule type" value="Genomic_DNA"/>
</dbReference>
<evidence type="ECO:0000256" key="2">
    <source>
        <dbReference type="SAM" id="Phobius"/>
    </source>
</evidence>
<dbReference type="Gene3D" id="3.30.1490.300">
    <property type="match status" value="1"/>
</dbReference>
<proteinExistence type="predicted"/>
<dbReference type="Gene3D" id="3.30.420.40">
    <property type="match status" value="2"/>
</dbReference>
<keyword evidence="2" id="KW-0472">Membrane</keyword>
<dbReference type="Pfam" id="PF11104">
    <property type="entry name" value="PilM_2"/>
    <property type="match status" value="1"/>
</dbReference>
<feature type="transmembrane region" description="Helical" evidence="2">
    <location>
        <begin position="328"/>
        <end position="348"/>
    </location>
</feature>
<organism evidence="3 4">
    <name type="scientific">Symmachiella dynata</name>
    <dbReference type="NCBI Taxonomy" id="2527995"/>
    <lineage>
        <taxon>Bacteria</taxon>
        <taxon>Pseudomonadati</taxon>
        <taxon>Planctomycetota</taxon>
        <taxon>Planctomycetia</taxon>
        <taxon>Planctomycetales</taxon>
        <taxon>Planctomycetaceae</taxon>
        <taxon>Symmachiella</taxon>
    </lineage>
</organism>
<feature type="region of interest" description="Disordered" evidence="1">
    <location>
        <begin position="491"/>
        <end position="529"/>
    </location>
</feature>
<evidence type="ECO:0000313" key="4">
    <source>
        <dbReference type="Proteomes" id="UP000319383"/>
    </source>
</evidence>
<keyword evidence="2" id="KW-0812">Transmembrane</keyword>
<feature type="compositionally biased region" description="Basic and acidic residues" evidence="1">
    <location>
        <begin position="520"/>
        <end position="529"/>
    </location>
</feature>
<protein>
    <submittedName>
        <fullName evidence="3">Competence protein A</fullName>
    </submittedName>
</protein>
<dbReference type="InterPro" id="IPR005883">
    <property type="entry name" value="PilM"/>
</dbReference>
<dbReference type="InterPro" id="IPR050696">
    <property type="entry name" value="FtsA/MreB"/>
</dbReference>
<dbReference type="AlphaFoldDB" id="A0A517ZSM6"/>
<sequence>MPDLLALEFESNKVLGIDAQVSPTGVRIRKCFELEIPESLDLATNPTEAGEWLKQQLKDLNVQATQAVATLPREIAVARHIAMPDVPDEELPELVKYQAGLKSALPLDQLALDFLPLPKAEGDDARDVLITTVPKQALQEIKAITEAAGLQVTKVGLSPVSAAEVALRSADHSTDTATGSLVVTRHGPRVEISIVKGANVVFSHFTQIASPTESDANPAIIAAIARSMMGLTGPITSQEVAHAWLLGSQEEFGALAPALEKRLNPSVQILDPFETSGVTVRTELPLNRSAYSALVGSLLAQSQPLAAPVDYLAPRRPPVKPNHARRRAIIGTVVAACLAIAVGGTMYFKINKLNKTIADMRADKKRLDELAERGEPILEKVQLLDEWTADRQLWLDEMAALNRYLPPTDRAFFNQIQFNLGTGNNPPKISLDGFSRQRSDAIELGERIIRHQDQRYGLFQDGQKPDDKDPYHPWKFDMELLLNEDAPAVKLTTAKPKADSKTEAVTPKTPADAPPSGPAAEEKTEETAS</sequence>
<keyword evidence="2" id="KW-1133">Transmembrane helix</keyword>
<dbReference type="KEGG" id="sdyn:Mal52_39090"/>
<accession>A0A517ZSM6</accession>
<dbReference type="SUPFAM" id="SSF53067">
    <property type="entry name" value="Actin-like ATPase domain"/>
    <property type="match status" value="1"/>
</dbReference>
<gene>
    <name evidence="3" type="ORF">Mal52_39090</name>
</gene>
<name>A0A517ZSM6_9PLAN</name>
<dbReference type="InterPro" id="IPR043129">
    <property type="entry name" value="ATPase_NBD"/>
</dbReference>
<dbReference type="Proteomes" id="UP000319383">
    <property type="component" value="Chromosome"/>
</dbReference>
<dbReference type="RefSeq" id="WP_145377797.1">
    <property type="nucleotide sequence ID" value="NZ_CP036276.1"/>
</dbReference>